<dbReference type="Proteomes" id="UP000181917">
    <property type="component" value="Unassembled WGS sequence"/>
</dbReference>
<sequence length="57" mass="6434">MTQPRAAVLIRAGVVADDLLEVDAREARGEVRKYVRMTLPNLVRIALVKISRTLFLK</sequence>
<keyword evidence="2" id="KW-1185">Reference proteome</keyword>
<dbReference type="AlphaFoldDB" id="A0A1H1I053"/>
<reference evidence="1 2" key="1">
    <citation type="submission" date="2016-10" db="EMBL/GenBank/DDBJ databases">
        <authorList>
            <person name="de Groot N.N."/>
        </authorList>
    </citation>
    <scope>NUCLEOTIDE SEQUENCE [LARGE SCALE GENOMIC DNA]</scope>
    <source>
        <strain evidence="1 2">DSM 20117</strain>
    </source>
</reference>
<dbReference type="EMBL" id="FNKH01000003">
    <property type="protein sequence ID" value="SDR31023.1"/>
    <property type="molecule type" value="Genomic_DNA"/>
</dbReference>
<organism evidence="1 2">
    <name type="scientific">Crystallibacter crystallopoietes</name>
    <dbReference type="NCBI Taxonomy" id="37928"/>
    <lineage>
        <taxon>Bacteria</taxon>
        <taxon>Bacillati</taxon>
        <taxon>Actinomycetota</taxon>
        <taxon>Actinomycetes</taxon>
        <taxon>Micrococcales</taxon>
        <taxon>Micrococcaceae</taxon>
        <taxon>Crystallibacter</taxon>
    </lineage>
</organism>
<proteinExistence type="predicted"/>
<name>A0A1H1I053_9MICC</name>
<dbReference type="RefSeq" id="WP_158300510.1">
    <property type="nucleotide sequence ID" value="NZ_CP018865.1"/>
</dbReference>
<accession>A0A1H1I053</accession>
<evidence type="ECO:0000313" key="2">
    <source>
        <dbReference type="Proteomes" id="UP000181917"/>
    </source>
</evidence>
<gene>
    <name evidence="1" type="ORF">SAMN04489742_4862</name>
</gene>
<protein>
    <submittedName>
        <fullName evidence="1">Uncharacterized protein</fullName>
    </submittedName>
</protein>
<evidence type="ECO:0000313" key="1">
    <source>
        <dbReference type="EMBL" id="SDR31023.1"/>
    </source>
</evidence>